<dbReference type="InterPro" id="IPR001447">
    <property type="entry name" value="Arylamine_N-AcTrfase"/>
</dbReference>
<dbReference type="Proteomes" id="UP001489902">
    <property type="component" value="Chromosome 5"/>
</dbReference>
<keyword evidence="3" id="KW-1185">Reference proteome</keyword>
<accession>A0ABZ2X615</accession>
<gene>
    <name evidence="2" type="ORF">QYS62_009588</name>
</gene>
<dbReference type="InterPro" id="IPR053710">
    <property type="entry name" value="Arylamine_NAT_domain_sf"/>
</dbReference>
<sequence>MEPLQDSKPSPSAYSAVQLGAWLRRIGLPRDYLRYIDSPVSFPRDHESLKTLFRCQITTFPYENLSVHYSHAHQVIIQPHALFEKMMKARDEVRGGYCMELSIFFYHMLCGLGFDVYMTGVRNRTRRDGVPQGEYQGCADVAFGGDGPTSPLRMDECAQSVQNLGSQKVRLIHEHIPKQRARGPKLWIYQYRNRIDQDWNSYYSFSELEFFQEDFEVQNWWTAAKTLHRHTVLVVRFLRQGQATEYSQATGGKTDKDADAITVVGKIMLVNDVIKVNFGGKTQTISKLESEEERLDALKVYFGISLTPQEADAIRNWDTALPSGRVVCS</sequence>
<dbReference type="Gene3D" id="3.30.2140.20">
    <property type="match status" value="1"/>
</dbReference>
<dbReference type="InterPro" id="IPR038765">
    <property type="entry name" value="Papain-like_cys_pep_sf"/>
</dbReference>
<name>A0ABZ2X615_9HYPO</name>
<comment type="similarity">
    <text evidence="1">Belongs to the arylamine N-acetyltransferase family.</text>
</comment>
<dbReference type="PANTHER" id="PTHR11786">
    <property type="entry name" value="N-HYDROXYARYLAMINE O-ACETYLTRANSFERASE"/>
    <property type="match status" value="1"/>
</dbReference>
<proteinExistence type="inferred from homology"/>
<dbReference type="EMBL" id="CP151264">
    <property type="protein sequence ID" value="WZH48414.1"/>
    <property type="molecule type" value="Genomic_DNA"/>
</dbReference>
<evidence type="ECO:0000313" key="3">
    <source>
        <dbReference type="Proteomes" id="UP001489902"/>
    </source>
</evidence>
<dbReference type="SUPFAM" id="SSF54001">
    <property type="entry name" value="Cysteine proteinases"/>
    <property type="match status" value="1"/>
</dbReference>
<dbReference type="PANTHER" id="PTHR11786:SF0">
    <property type="entry name" value="ARYLAMINE N-ACETYLTRANSFERASE 4-RELATED"/>
    <property type="match status" value="1"/>
</dbReference>
<protein>
    <submittedName>
        <fullName evidence="2">Arylamine N-acetyltransferase 2</fullName>
    </submittedName>
</protein>
<dbReference type="Pfam" id="PF00797">
    <property type="entry name" value="Acetyltransf_2"/>
    <property type="match status" value="1"/>
</dbReference>
<evidence type="ECO:0000256" key="1">
    <source>
        <dbReference type="ARBA" id="ARBA00006547"/>
    </source>
</evidence>
<organism evidence="2 3">
    <name type="scientific">Fusarium acuminatum</name>
    <dbReference type="NCBI Taxonomy" id="5515"/>
    <lineage>
        <taxon>Eukaryota</taxon>
        <taxon>Fungi</taxon>
        <taxon>Dikarya</taxon>
        <taxon>Ascomycota</taxon>
        <taxon>Pezizomycotina</taxon>
        <taxon>Sordariomycetes</taxon>
        <taxon>Hypocreomycetidae</taxon>
        <taxon>Hypocreales</taxon>
        <taxon>Nectriaceae</taxon>
        <taxon>Fusarium</taxon>
        <taxon>Fusarium tricinctum species complex</taxon>
    </lineage>
</organism>
<reference evidence="2 3" key="1">
    <citation type="submission" date="2024-04" db="EMBL/GenBank/DDBJ databases">
        <title>Complete genome sequence of Fusarium acuminatum.</title>
        <authorList>
            <person name="Lan B."/>
        </authorList>
    </citation>
    <scope>NUCLEOTIDE SEQUENCE [LARGE SCALE GENOMIC DNA]</scope>
    <source>
        <strain evidence="2">1A</strain>
    </source>
</reference>
<evidence type="ECO:0000313" key="2">
    <source>
        <dbReference type="EMBL" id="WZH48414.1"/>
    </source>
</evidence>